<keyword evidence="3" id="KW-1185">Reference proteome</keyword>
<dbReference type="Proteomes" id="UP000024547">
    <property type="component" value="Unassembled WGS sequence"/>
</dbReference>
<dbReference type="RefSeq" id="WP_035554521.1">
    <property type="nucleotide sequence ID" value="NZ_AWFH01000056.1"/>
</dbReference>
<proteinExistence type="predicted"/>
<gene>
    <name evidence="2" type="ORF">HY36_09810</name>
</gene>
<name>A0A059DYL5_9PROT</name>
<dbReference type="PATRIC" id="fig|1280948.3.peg.3080"/>
<feature type="transmembrane region" description="Helical" evidence="1">
    <location>
        <begin position="202"/>
        <end position="221"/>
    </location>
</feature>
<feature type="transmembrane region" description="Helical" evidence="1">
    <location>
        <begin position="49"/>
        <end position="71"/>
    </location>
</feature>
<dbReference type="STRING" id="1280948.HY36_09810"/>
<keyword evidence="1" id="KW-1133">Transmembrane helix</keyword>
<feature type="transmembrane region" description="Helical" evidence="1">
    <location>
        <begin position="227"/>
        <end position="245"/>
    </location>
</feature>
<dbReference type="EMBL" id="AWFH01000056">
    <property type="protein sequence ID" value="KCZ58665.1"/>
    <property type="molecule type" value="Genomic_DNA"/>
</dbReference>
<evidence type="ECO:0000313" key="2">
    <source>
        <dbReference type="EMBL" id="KCZ58665.1"/>
    </source>
</evidence>
<keyword evidence="1" id="KW-0472">Membrane</keyword>
<comment type="caution">
    <text evidence="2">The sequence shown here is derived from an EMBL/GenBank/DDBJ whole genome shotgun (WGS) entry which is preliminary data.</text>
</comment>
<dbReference type="eggNOG" id="ENOG50302BM">
    <property type="taxonomic scope" value="Bacteria"/>
</dbReference>
<evidence type="ECO:0008006" key="4">
    <source>
        <dbReference type="Google" id="ProtNLM"/>
    </source>
</evidence>
<keyword evidence="1" id="KW-0812">Transmembrane</keyword>
<sequence length="255" mass="28501">MRRMKKHLPLIILLFGILQPLSGALAPALGIGTPIGNATRDMTLPEQPLPVFFSIWSVIFLGYFLFGLAYWRAGEPWMDRIAIPLAWAGLFNIVWMLSAQLIASQPLDFLLLFPIAIAAWIAAWRADSLREMGWSPKKALADFASAMLSGWITVAVAISIPLTLRTFTDIGATDFPWQMLWITLVTACLAAWMFARYISRSWWYFIALAWGVMGIVLNNWLVTGMHWLAIMSAIVLSITICLRLFRGADGSVIPV</sequence>
<feature type="transmembrane region" description="Helical" evidence="1">
    <location>
        <begin position="175"/>
        <end position="195"/>
    </location>
</feature>
<feature type="transmembrane region" description="Helical" evidence="1">
    <location>
        <begin position="139"/>
        <end position="163"/>
    </location>
</feature>
<reference evidence="2 3" key="1">
    <citation type="journal article" date="2014" name="Antonie Van Leeuwenhoek">
        <title>Hyphomonas beringensis sp. nov. and Hyphomonas chukchiensis sp. nov., isolated from surface seawater of the Bering Sea and Chukchi Sea.</title>
        <authorList>
            <person name="Li C."/>
            <person name="Lai Q."/>
            <person name="Li G."/>
            <person name="Dong C."/>
            <person name="Wang J."/>
            <person name="Liao Y."/>
            <person name="Shao Z."/>
        </authorList>
    </citation>
    <scope>NUCLEOTIDE SEQUENCE [LARGE SCALE GENOMIC DNA]</scope>
    <source>
        <strain evidence="2 3">22II1-22F38</strain>
    </source>
</reference>
<evidence type="ECO:0000313" key="3">
    <source>
        <dbReference type="Proteomes" id="UP000024547"/>
    </source>
</evidence>
<feature type="transmembrane region" description="Helical" evidence="1">
    <location>
        <begin position="109"/>
        <end position="127"/>
    </location>
</feature>
<feature type="transmembrane region" description="Helical" evidence="1">
    <location>
        <begin position="83"/>
        <end position="103"/>
    </location>
</feature>
<protein>
    <recommendedName>
        <fullName evidence="4">Tryptophan-rich sensory protein</fullName>
    </recommendedName>
</protein>
<dbReference type="AlphaFoldDB" id="A0A059DYL5"/>
<organism evidence="2 3">
    <name type="scientific">Hyphomonas atlantica</name>
    <dbReference type="NCBI Taxonomy" id="1280948"/>
    <lineage>
        <taxon>Bacteria</taxon>
        <taxon>Pseudomonadati</taxon>
        <taxon>Pseudomonadota</taxon>
        <taxon>Alphaproteobacteria</taxon>
        <taxon>Hyphomonadales</taxon>
        <taxon>Hyphomonadaceae</taxon>
        <taxon>Hyphomonas</taxon>
    </lineage>
</organism>
<evidence type="ECO:0000256" key="1">
    <source>
        <dbReference type="SAM" id="Phobius"/>
    </source>
</evidence>
<dbReference type="OrthoDB" id="7617526at2"/>
<accession>A0A059DYL5</accession>